<evidence type="ECO:0000256" key="2">
    <source>
        <dbReference type="SAM" id="Phobius"/>
    </source>
</evidence>
<protein>
    <submittedName>
        <fullName evidence="3">Hypp3818 protein</fullName>
    </submittedName>
</protein>
<feature type="compositionally biased region" description="Polar residues" evidence="1">
    <location>
        <begin position="92"/>
        <end position="104"/>
    </location>
</feature>
<dbReference type="EMBL" id="OV696691">
    <property type="protein sequence ID" value="CAH1267991.1"/>
    <property type="molecule type" value="Genomic_DNA"/>
</dbReference>
<proteinExistence type="predicted"/>
<feature type="compositionally biased region" description="Basic and acidic residues" evidence="1">
    <location>
        <begin position="132"/>
        <end position="151"/>
    </location>
</feature>
<sequence length="295" mass="31835">MFAEDLPSCAPSTTDIDTSSPNVEARAGQDVGTRKELDDKQAKHSSNPDTYQTAERAQLNTVPITGKTANDTRHNDIPDEIIEPYAVVYNTETNPKQPSGLSSSESDRSNAGARHLRESQNATFSNPMYGADNHEQATDGNRSDATGDVHRLRNPTDALRANPMYGRVHRQPATGRTGCSVPRKCWIIALAVCLLQAGLLVGTILGVYYSTGVQDNQSLISTQVYSNWSTIMATEPTGTTPANSTILDTTNSSNIATEPAGTTPASATFTDRTDSASLTNTDGQPYTSFWRPEYI</sequence>
<feature type="transmembrane region" description="Helical" evidence="2">
    <location>
        <begin position="186"/>
        <end position="209"/>
    </location>
</feature>
<dbReference type="Proteomes" id="UP000838412">
    <property type="component" value="Chromosome 6"/>
</dbReference>
<keyword evidence="2" id="KW-1133">Transmembrane helix</keyword>
<accession>A0A8K0EYL7</accession>
<keyword evidence="2" id="KW-0472">Membrane</keyword>
<feature type="region of interest" description="Disordered" evidence="1">
    <location>
        <begin position="1"/>
        <end position="79"/>
    </location>
</feature>
<keyword evidence="4" id="KW-1185">Reference proteome</keyword>
<keyword evidence="2" id="KW-0812">Transmembrane</keyword>
<feature type="compositionally biased region" description="Polar residues" evidence="1">
    <location>
        <begin position="44"/>
        <end position="69"/>
    </location>
</feature>
<evidence type="ECO:0000313" key="4">
    <source>
        <dbReference type="Proteomes" id="UP000838412"/>
    </source>
</evidence>
<name>A0A8K0EYL7_BRALA</name>
<gene>
    <name evidence="3" type="primary">Hypp3818</name>
    <name evidence="3" type="ORF">BLAG_LOCUS21109</name>
</gene>
<evidence type="ECO:0000256" key="1">
    <source>
        <dbReference type="SAM" id="MobiDB-lite"/>
    </source>
</evidence>
<evidence type="ECO:0000313" key="3">
    <source>
        <dbReference type="EMBL" id="CAH1267991.1"/>
    </source>
</evidence>
<feature type="compositionally biased region" description="Basic and acidic residues" evidence="1">
    <location>
        <begin position="32"/>
        <end position="42"/>
    </location>
</feature>
<dbReference type="AlphaFoldDB" id="A0A8K0EYL7"/>
<feature type="region of interest" description="Disordered" evidence="1">
    <location>
        <begin position="92"/>
        <end position="161"/>
    </location>
</feature>
<feature type="compositionally biased region" description="Polar residues" evidence="1">
    <location>
        <begin position="10"/>
        <end position="22"/>
    </location>
</feature>
<organism evidence="3 4">
    <name type="scientific">Branchiostoma lanceolatum</name>
    <name type="common">Common lancelet</name>
    <name type="synonym">Amphioxus lanceolatum</name>
    <dbReference type="NCBI Taxonomy" id="7740"/>
    <lineage>
        <taxon>Eukaryota</taxon>
        <taxon>Metazoa</taxon>
        <taxon>Chordata</taxon>
        <taxon>Cephalochordata</taxon>
        <taxon>Leptocardii</taxon>
        <taxon>Amphioxiformes</taxon>
        <taxon>Branchiostomatidae</taxon>
        <taxon>Branchiostoma</taxon>
    </lineage>
</organism>
<reference evidence="3" key="1">
    <citation type="submission" date="2022-01" db="EMBL/GenBank/DDBJ databases">
        <authorList>
            <person name="Braso-Vives M."/>
        </authorList>
    </citation>
    <scope>NUCLEOTIDE SEQUENCE</scope>
</reference>